<protein>
    <submittedName>
        <fullName evidence="2">Uncharacterized protein</fullName>
    </submittedName>
</protein>
<dbReference type="Proteomes" id="UP001221757">
    <property type="component" value="Unassembled WGS sequence"/>
</dbReference>
<proteinExistence type="predicted"/>
<feature type="compositionally biased region" description="Basic and acidic residues" evidence="1">
    <location>
        <begin position="82"/>
        <end position="102"/>
    </location>
</feature>
<gene>
    <name evidence="2" type="ORF">B0H17DRAFT_941290</name>
</gene>
<keyword evidence="3" id="KW-1185">Reference proteome</keyword>
<evidence type="ECO:0000313" key="3">
    <source>
        <dbReference type="Proteomes" id="UP001221757"/>
    </source>
</evidence>
<organism evidence="2 3">
    <name type="scientific">Mycena rosella</name>
    <name type="common">Pink bonnet</name>
    <name type="synonym">Agaricus rosellus</name>
    <dbReference type="NCBI Taxonomy" id="1033263"/>
    <lineage>
        <taxon>Eukaryota</taxon>
        <taxon>Fungi</taxon>
        <taxon>Dikarya</taxon>
        <taxon>Basidiomycota</taxon>
        <taxon>Agaricomycotina</taxon>
        <taxon>Agaricomycetes</taxon>
        <taxon>Agaricomycetidae</taxon>
        <taxon>Agaricales</taxon>
        <taxon>Marasmiineae</taxon>
        <taxon>Mycenaceae</taxon>
        <taxon>Mycena</taxon>
    </lineage>
</organism>
<comment type="caution">
    <text evidence="2">The sequence shown here is derived from an EMBL/GenBank/DDBJ whole genome shotgun (WGS) entry which is preliminary data.</text>
</comment>
<feature type="non-terminal residue" evidence="2">
    <location>
        <position position="297"/>
    </location>
</feature>
<dbReference type="AlphaFoldDB" id="A0AAD7D8Q3"/>
<name>A0AAD7D8Q3_MYCRO</name>
<sequence length="297" mass="33650">MALRISRDPSADICPDFSSAAFDGVRNIVIAGDANKSQADVAADLATAWNTNWDGLKAAWDAQEAADQLERDSVEKLARENARLAQEKKDTELEEERREAEKKKPKQKVFNGQRKVGDAIAPRASVFALEKIRLYKYCEIWYFTQEGCADAAEHQHAVADDALGLTKTEEGIALRSLASSRPSKNVVKDKDLTWRQFNIGKNAMLAAMHKYKWSPESLQALAAFWCNLELHSQRTKPHREQILLNYQARVRIEWHDASEARDEAFDISDINETLMRAIADDFWDDVRNDGVRQVSTL</sequence>
<reference evidence="2" key="1">
    <citation type="submission" date="2023-03" db="EMBL/GenBank/DDBJ databases">
        <title>Massive genome expansion in bonnet fungi (Mycena s.s.) driven by repeated elements and novel gene families across ecological guilds.</title>
        <authorList>
            <consortium name="Lawrence Berkeley National Laboratory"/>
            <person name="Harder C.B."/>
            <person name="Miyauchi S."/>
            <person name="Viragh M."/>
            <person name="Kuo A."/>
            <person name="Thoen E."/>
            <person name="Andreopoulos B."/>
            <person name="Lu D."/>
            <person name="Skrede I."/>
            <person name="Drula E."/>
            <person name="Henrissat B."/>
            <person name="Morin E."/>
            <person name="Kohler A."/>
            <person name="Barry K."/>
            <person name="LaButti K."/>
            <person name="Morin E."/>
            <person name="Salamov A."/>
            <person name="Lipzen A."/>
            <person name="Mereny Z."/>
            <person name="Hegedus B."/>
            <person name="Baldrian P."/>
            <person name="Stursova M."/>
            <person name="Weitz H."/>
            <person name="Taylor A."/>
            <person name="Grigoriev I.V."/>
            <person name="Nagy L.G."/>
            <person name="Martin F."/>
            <person name="Kauserud H."/>
        </authorList>
    </citation>
    <scope>NUCLEOTIDE SEQUENCE</scope>
    <source>
        <strain evidence="2">CBHHK067</strain>
    </source>
</reference>
<evidence type="ECO:0000256" key="1">
    <source>
        <dbReference type="SAM" id="MobiDB-lite"/>
    </source>
</evidence>
<evidence type="ECO:0000313" key="2">
    <source>
        <dbReference type="EMBL" id="KAJ7683979.1"/>
    </source>
</evidence>
<dbReference type="EMBL" id="JARKIE010000103">
    <property type="protein sequence ID" value="KAJ7683979.1"/>
    <property type="molecule type" value="Genomic_DNA"/>
</dbReference>
<feature type="region of interest" description="Disordered" evidence="1">
    <location>
        <begin position="82"/>
        <end position="109"/>
    </location>
</feature>
<accession>A0AAD7D8Q3</accession>